<keyword evidence="2" id="KW-0732">Signal</keyword>
<accession>A0ABV8ZQK1</accession>
<feature type="chain" id="PRO_5046399033" evidence="2">
    <location>
        <begin position="21"/>
        <end position="147"/>
    </location>
</feature>
<organism evidence="3 4">
    <name type="scientific">Chromobacterium aquaticum</name>
    <dbReference type="NCBI Taxonomy" id="467180"/>
    <lineage>
        <taxon>Bacteria</taxon>
        <taxon>Pseudomonadati</taxon>
        <taxon>Pseudomonadota</taxon>
        <taxon>Betaproteobacteria</taxon>
        <taxon>Neisseriales</taxon>
        <taxon>Chromobacteriaceae</taxon>
        <taxon>Chromobacterium</taxon>
    </lineage>
</organism>
<evidence type="ECO:0000256" key="1">
    <source>
        <dbReference type="SAM" id="MobiDB-lite"/>
    </source>
</evidence>
<proteinExistence type="predicted"/>
<feature type="signal peptide" evidence="2">
    <location>
        <begin position="1"/>
        <end position="20"/>
    </location>
</feature>
<protein>
    <submittedName>
        <fullName evidence="3">Uncharacterized protein</fullName>
    </submittedName>
</protein>
<feature type="region of interest" description="Disordered" evidence="1">
    <location>
        <begin position="112"/>
        <end position="147"/>
    </location>
</feature>
<comment type="caution">
    <text evidence="3">The sequence shown here is derived from an EMBL/GenBank/DDBJ whole genome shotgun (WGS) entry which is preliminary data.</text>
</comment>
<reference evidence="4" key="1">
    <citation type="journal article" date="2019" name="Int. J. Syst. Evol. Microbiol.">
        <title>The Global Catalogue of Microorganisms (GCM) 10K type strain sequencing project: providing services to taxonomists for standard genome sequencing and annotation.</title>
        <authorList>
            <consortium name="The Broad Institute Genomics Platform"/>
            <consortium name="The Broad Institute Genome Sequencing Center for Infectious Disease"/>
            <person name="Wu L."/>
            <person name="Ma J."/>
        </authorList>
    </citation>
    <scope>NUCLEOTIDE SEQUENCE [LARGE SCALE GENOMIC DNA]</scope>
    <source>
        <strain evidence="4">CGMCC 4.7608</strain>
    </source>
</reference>
<evidence type="ECO:0000313" key="3">
    <source>
        <dbReference type="EMBL" id="MFC4488919.1"/>
    </source>
</evidence>
<evidence type="ECO:0000313" key="4">
    <source>
        <dbReference type="Proteomes" id="UP001595999"/>
    </source>
</evidence>
<dbReference type="RefSeq" id="WP_231462579.1">
    <property type="nucleotide sequence ID" value="NZ_JAJOHW010000077.1"/>
</dbReference>
<dbReference type="Proteomes" id="UP001595999">
    <property type="component" value="Unassembled WGS sequence"/>
</dbReference>
<gene>
    <name evidence="3" type="ORF">ACFO0R_04745</name>
</gene>
<keyword evidence="4" id="KW-1185">Reference proteome</keyword>
<sequence>MQCKQALLLSLAALSASLAAAPLPSYDFAVKDPWETRSKPSMKAKDKTDKALKYKGAVQLKNLDAGPDFSVKAEIRSPSLLERTQKERMQHCIGANPPPGCPGFNPLPRCFGQSDCGQHAPPPAHPLSGPTRQQAGDYSLSGSWLPR</sequence>
<feature type="compositionally biased region" description="Polar residues" evidence="1">
    <location>
        <begin position="130"/>
        <end position="147"/>
    </location>
</feature>
<dbReference type="EMBL" id="JBHSEK010000002">
    <property type="protein sequence ID" value="MFC4488919.1"/>
    <property type="molecule type" value="Genomic_DNA"/>
</dbReference>
<evidence type="ECO:0000256" key="2">
    <source>
        <dbReference type="SAM" id="SignalP"/>
    </source>
</evidence>
<name>A0ABV8ZQK1_9NEIS</name>